<dbReference type="Proteomes" id="UP000289738">
    <property type="component" value="Chromosome A08"/>
</dbReference>
<dbReference type="GO" id="GO:0005829">
    <property type="term" value="C:cytosol"/>
    <property type="evidence" value="ECO:0007669"/>
    <property type="project" value="TreeGrafter"/>
</dbReference>
<sequence>MDHPIGNNNTMHRLLSADRLNIYKLFHERNRGDTRYTTILNQKRDLKKWQKMSILHLLLSSSYPLSLSVSLCSISLICFIVRRTQDLSLSPLLSRNRGHRRVIEHRHLVRSRERRLPHGSRERRLSLGSVFFAYFLILHHCCQPLPSDNSLPMISGSGILSLNIHVCSCTHIWMSLFGKLNVLQFFLTAEESMDHYNQKRCVDGKGLVLPSACLGDFGFTGALTGSGQRTVSDHSSVLFSTKKHPRTKDLLLEDFWFSALKKGVMVFALPGEPGLTELAGDFKIHFHDRQGDFYCWLNTTMKKIEKY</sequence>
<name>A0A445BX90_ARAHY</name>
<dbReference type="STRING" id="3818.A0A445BX90"/>
<dbReference type="PANTHER" id="PTHR12305">
    <property type="entry name" value="PHOSPHATASE WITH HOMOLOGY TO TENSIN"/>
    <property type="match status" value="1"/>
</dbReference>
<gene>
    <name evidence="2" type="ORF">Ahy_A08g039615</name>
</gene>
<feature type="domain" description="PTEN2A/B C2" evidence="1">
    <location>
        <begin position="230"/>
        <end position="303"/>
    </location>
</feature>
<dbReference type="InterPro" id="IPR055183">
    <property type="entry name" value="PTEN2A/B_C2"/>
</dbReference>
<dbReference type="EMBL" id="SDMP01000008">
    <property type="protein sequence ID" value="RYR43178.1"/>
    <property type="molecule type" value="Genomic_DNA"/>
</dbReference>
<evidence type="ECO:0000259" key="1">
    <source>
        <dbReference type="Pfam" id="PF22918"/>
    </source>
</evidence>
<comment type="caution">
    <text evidence="2">The sequence shown here is derived from an EMBL/GenBank/DDBJ whole genome shotgun (WGS) entry which is preliminary data.</text>
</comment>
<proteinExistence type="predicted"/>
<evidence type="ECO:0000313" key="3">
    <source>
        <dbReference type="Proteomes" id="UP000289738"/>
    </source>
</evidence>
<dbReference type="AlphaFoldDB" id="A0A445BX90"/>
<evidence type="ECO:0000313" key="2">
    <source>
        <dbReference type="EMBL" id="RYR43178.1"/>
    </source>
</evidence>
<dbReference type="PANTHER" id="PTHR12305:SF96">
    <property type="entry name" value="PHOSPHATIDYLINOSITOL 3,4,5-TRISPHOSPHATE 3-PHOSPHATASE AND PROTEIN-TYROSINE-PHOSPHATASE PTEN2A"/>
    <property type="match status" value="1"/>
</dbReference>
<reference evidence="2 3" key="1">
    <citation type="submission" date="2019-01" db="EMBL/GenBank/DDBJ databases">
        <title>Sequencing of cultivated peanut Arachis hypogaea provides insights into genome evolution and oil improvement.</title>
        <authorList>
            <person name="Chen X."/>
        </authorList>
    </citation>
    <scope>NUCLEOTIDE SEQUENCE [LARGE SCALE GENOMIC DNA]</scope>
    <source>
        <strain evidence="3">cv. Fuhuasheng</strain>
        <tissue evidence="2">Leaves</tissue>
    </source>
</reference>
<protein>
    <recommendedName>
        <fullName evidence="1">PTEN2A/B C2 domain-containing protein</fullName>
    </recommendedName>
</protein>
<dbReference type="Pfam" id="PF22918">
    <property type="entry name" value="PTEN2_C2"/>
    <property type="match status" value="1"/>
</dbReference>
<dbReference type="GO" id="GO:0016314">
    <property type="term" value="F:phosphatidylinositol-3,4,5-trisphosphate 3-phosphatase activity"/>
    <property type="evidence" value="ECO:0007669"/>
    <property type="project" value="TreeGrafter"/>
</dbReference>
<keyword evidence="3" id="KW-1185">Reference proteome</keyword>
<accession>A0A445BX90</accession>
<organism evidence="2 3">
    <name type="scientific">Arachis hypogaea</name>
    <name type="common">Peanut</name>
    <dbReference type="NCBI Taxonomy" id="3818"/>
    <lineage>
        <taxon>Eukaryota</taxon>
        <taxon>Viridiplantae</taxon>
        <taxon>Streptophyta</taxon>
        <taxon>Embryophyta</taxon>
        <taxon>Tracheophyta</taxon>
        <taxon>Spermatophyta</taxon>
        <taxon>Magnoliopsida</taxon>
        <taxon>eudicotyledons</taxon>
        <taxon>Gunneridae</taxon>
        <taxon>Pentapetalae</taxon>
        <taxon>rosids</taxon>
        <taxon>fabids</taxon>
        <taxon>Fabales</taxon>
        <taxon>Fabaceae</taxon>
        <taxon>Papilionoideae</taxon>
        <taxon>50 kb inversion clade</taxon>
        <taxon>dalbergioids sensu lato</taxon>
        <taxon>Dalbergieae</taxon>
        <taxon>Pterocarpus clade</taxon>
        <taxon>Arachis</taxon>
    </lineage>
</organism>
<dbReference type="InterPro" id="IPR051281">
    <property type="entry name" value="Dual-spec_lipid-protein_phosph"/>
</dbReference>